<comment type="caution">
    <text evidence="2">The sequence shown here is derived from an EMBL/GenBank/DDBJ whole genome shotgun (WGS) entry which is preliminary data.</text>
</comment>
<keyword evidence="1" id="KW-0472">Membrane</keyword>
<reference evidence="2 3" key="1">
    <citation type="submission" date="2016-06" db="EMBL/GenBank/DDBJ databases">
        <authorList>
            <person name="Kjaerup R.B."/>
            <person name="Dalgaard T.S."/>
            <person name="Juul-Madsen H.R."/>
        </authorList>
    </citation>
    <scope>NUCLEOTIDE SEQUENCE [LARGE SCALE GENOMIC DNA]</scope>
    <source>
        <strain evidence="2 3">1276495.2</strain>
    </source>
</reference>
<gene>
    <name evidence="2" type="ORF">A5640_24360</name>
</gene>
<name>A0A1A3L1B2_MYCAS</name>
<dbReference type="EMBL" id="LZLM01000007">
    <property type="protein sequence ID" value="OBJ90474.1"/>
    <property type="molecule type" value="Genomic_DNA"/>
</dbReference>
<evidence type="ECO:0000256" key="1">
    <source>
        <dbReference type="SAM" id="Phobius"/>
    </source>
</evidence>
<dbReference type="AlphaFoldDB" id="A0A1A3L1B2"/>
<keyword evidence="1" id="KW-1133">Transmembrane helix</keyword>
<evidence type="ECO:0000313" key="2">
    <source>
        <dbReference type="EMBL" id="OBJ90474.1"/>
    </source>
</evidence>
<evidence type="ECO:0000313" key="3">
    <source>
        <dbReference type="Proteomes" id="UP000093925"/>
    </source>
</evidence>
<feature type="transmembrane region" description="Helical" evidence="1">
    <location>
        <begin position="6"/>
        <end position="25"/>
    </location>
</feature>
<proteinExistence type="predicted"/>
<dbReference type="RefSeq" id="WP_065138082.1">
    <property type="nucleotide sequence ID" value="NZ_LZLF01000164.1"/>
</dbReference>
<dbReference type="Proteomes" id="UP000093925">
    <property type="component" value="Unassembled WGS sequence"/>
</dbReference>
<accession>A0A1A3L1B2</accession>
<protein>
    <submittedName>
        <fullName evidence="2">Uncharacterized protein</fullName>
    </submittedName>
</protein>
<keyword evidence="1" id="KW-0812">Transmembrane</keyword>
<organism evidence="2 3">
    <name type="scientific">Mycobacterium asiaticum</name>
    <dbReference type="NCBI Taxonomy" id="1790"/>
    <lineage>
        <taxon>Bacteria</taxon>
        <taxon>Bacillati</taxon>
        <taxon>Actinomycetota</taxon>
        <taxon>Actinomycetes</taxon>
        <taxon>Mycobacteriales</taxon>
        <taxon>Mycobacteriaceae</taxon>
        <taxon>Mycobacterium</taxon>
    </lineage>
</organism>
<sequence>MSENAIVIGSIALAVLMVLSIAWFVRRAFVRHDPNRAAASVTVVPNAAFELQLPGGPGELYFRFDITGDTDGYYDLLVSGEVVDELGGTRTFAVRTSPHSKLEGAASARHAITTYALTTFKGSIPLATVRPGDRTARGVVTEHPTGLLRNGWIYIPRSK</sequence>